<keyword evidence="2" id="KW-1185">Reference proteome</keyword>
<dbReference type="AlphaFoldDB" id="A0AAV4A391"/>
<dbReference type="Proteomes" id="UP000735302">
    <property type="component" value="Unassembled WGS sequence"/>
</dbReference>
<reference evidence="1 2" key="1">
    <citation type="journal article" date="2021" name="Elife">
        <title>Chloroplast acquisition without the gene transfer in kleptoplastic sea slugs, Plakobranchus ocellatus.</title>
        <authorList>
            <person name="Maeda T."/>
            <person name="Takahashi S."/>
            <person name="Yoshida T."/>
            <person name="Shimamura S."/>
            <person name="Takaki Y."/>
            <person name="Nagai Y."/>
            <person name="Toyoda A."/>
            <person name="Suzuki Y."/>
            <person name="Arimoto A."/>
            <person name="Ishii H."/>
            <person name="Satoh N."/>
            <person name="Nishiyama T."/>
            <person name="Hasebe M."/>
            <person name="Maruyama T."/>
            <person name="Minagawa J."/>
            <person name="Obokata J."/>
            <person name="Shigenobu S."/>
        </authorList>
    </citation>
    <scope>NUCLEOTIDE SEQUENCE [LARGE SCALE GENOMIC DNA]</scope>
</reference>
<accession>A0AAV4A391</accession>
<name>A0AAV4A391_9GAST</name>
<dbReference type="EMBL" id="BLXT01003199">
    <property type="protein sequence ID" value="GFO01156.1"/>
    <property type="molecule type" value="Genomic_DNA"/>
</dbReference>
<protein>
    <submittedName>
        <fullName evidence="1">Uncharacterized protein</fullName>
    </submittedName>
</protein>
<proteinExistence type="predicted"/>
<evidence type="ECO:0000313" key="2">
    <source>
        <dbReference type="Proteomes" id="UP000735302"/>
    </source>
</evidence>
<organism evidence="1 2">
    <name type="scientific">Plakobranchus ocellatus</name>
    <dbReference type="NCBI Taxonomy" id="259542"/>
    <lineage>
        <taxon>Eukaryota</taxon>
        <taxon>Metazoa</taxon>
        <taxon>Spiralia</taxon>
        <taxon>Lophotrochozoa</taxon>
        <taxon>Mollusca</taxon>
        <taxon>Gastropoda</taxon>
        <taxon>Heterobranchia</taxon>
        <taxon>Euthyneura</taxon>
        <taxon>Panpulmonata</taxon>
        <taxon>Sacoglossa</taxon>
        <taxon>Placobranchoidea</taxon>
        <taxon>Plakobranchidae</taxon>
        <taxon>Plakobranchus</taxon>
    </lineage>
</organism>
<evidence type="ECO:0000313" key="1">
    <source>
        <dbReference type="EMBL" id="GFO01156.1"/>
    </source>
</evidence>
<gene>
    <name evidence="1" type="ORF">PoB_002766100</name>
</gene>
<comment type="caution">
    <text evidence="1">The sequence shown here is derived from an EMBL/GenBank/DDBJ whole genome shotgun (WGS) entry which is preliminary data.</text>
</comment>
<sequence>MPKTIQQETIVICPSNFGARHSSNKWIKLGARQSSKKCINLWRCSTVAKSASICGGAAQQQQVHQSVEVRHKSNKCINLWRCGTVSTSVSNFGVRLDSSKCIRRRRVAQEQQEHRIWAAAQ</sequence>